<dbReference type="Gene3D" id="2.130.10.10">
    <property type="entry name" value="YVTN repeat-like/Quinoprotein amine dehydrogenase"/>
    <property type="match status" value="1"/>
</dbReference>
<comment type="caution">
    <text evidence="2">The sequence shown here is derived from an EMBL/GenBank/DDBJ whole genome shotgun (WGS) entry which is preliminary data.</text>
</comment>
<dbReference type="OrthoDB" id="2096344at2759"/>
<dbReference type="Proteomes" id="UP000076858">
    <property type="component" value="Unassembled WGS sequence"/>
</dbReference>
<evidence type="ECO:0000313" key="2">
    <source>
        <dbReference type="EMBL" id="KZS11331.1"/>
    </source>
</evidence>
<name>A0A0N8A4X1_9CRUS</name>
<dbReference type="PANTHER" id="PTHR44499">
    <property type="entry name" value="JOUBERIN"/>
    <property type="match status" value="1"/>
</dbReference>
<evidence type="ECO:0000256" key="1">
    <source>
        <dbReference type="SAM" id="MobiDB-lite"/>
    </source>
</evidence>
<dbReference type="InterPro" id="IPR001680">
    <property type="entry name" value="WD40_rpt"/>
</dbReference>
<feature type="region of interest" description="Disordered" evidence="1">
    <location>
        <begin position="186"/>
        <end position="225"/>
    </location>
</feature>
<protein>
    <submittedName>
        <fullName evidence="2">Uncharacterized protein</fullName>
    </submittedName>
</protein>
<organism evidence="2 3">
    <name type="scientific">Daphnia magna</name>
    <dbReference type="NCBI Taxonomy" id="35525"/>
    <lineage>
        <taxon>Eukaryota</taxon>
        <taxon>Metazoa</taxon>
        <taxon>Ecdysozoa</taxon>
        <taxon>Arthropoda</taxon>
        <taxon>Crustacea</taxon>
        <taxon>Branchiopoda</taxon>
        <taxon>Diplostraca</taxon>
        <taxon>Cladocera</taxon>
        <taxon>Anomopoda</taxon>
        <taxon>Daphniidae</taxon>
        <taxon>Daphnia</taxon>
    </lineage>
</organism>
<dbReference type="PROSITE" id="PS00678">
    <property type="entry name" value="WD_REPEATS_1"/>
    <property type="match status" value="1"/>
</dbReference>
<feature type="compositionally biased region" description="Basic residues" evidence="1">
    <location>
        <begin position="52"/>
        <end position="61"/>
    </location>
</feature>
<dbReference type="InterPro" id="IPR036322">
    <property type="entry name" value="WD40_repeat_dom_sf"/>
</dbReference>
<dbReference type="InterPro" id="IPR015943">
    <property type="entry name" value="WD40/YVTN_repeat-like_dom_sf"/>
</dbReference>
<dbReference type="GO" id="GO:0044458">
    <property type="term" value="P:motile cilium assembly"/>
    <property type="evidence" value="ECO:0007669"/>
    <property type="project" value="TreeGrafter"/>
</dbReference>
<feature type="compositionally biased region" description="Basic and acidic residues" evidence="1">
    <location>
        <begin position="62"/>
        <end position="74"/>
    </location>
</feature>
<dbReference type="Pfam" id="PF00400">
    <property type="entry name" value="WD40"/>
    <property type="match status" value="4"/>
</dbReference>
<dbReference type="SUPFAM" id="SSF50978">
    <property type="entry name" value="WD40 repeat-like"/>
    <property type="match status" value="1"/>
</dbReference>
<evidence type="ECO:0000313" key="3">
    <source>
        <dbReference type="Proteomes" id="UP000076858"/>
    </source>
</evidence>
<feature type="region of interest" description="Disordered" evidence="1">
    <location>
        <begin position="1"/>
        <end position="166"/>
    </location>
</feature>
<dbReference type="GO" id="GO:0036064">
    <property type="term" value="C:ciliary basal body"/>
    <property type="evidence" value="ECO:0007669"/>
    <property type="project" value="TreeGrafter"/>
</dbReference>
<feature type="compositionally biased region" description="Basic and acidic residues" evidence="1">
    <location>
        <begin position="123"/>
        <end position="134"/>
    </location>
</feature>
<sequence length="817" mass="91458">MMKSDDKFKSLSPSPISVLESTRKDFEALLGSTNSSSEEDKVKKTKQTNQTRRQRLKKQEKHRNSVKEHVELHELPSGQQTAKNSAQQGIVQVKSSHSNPAFWYEDEQQHERSSSSSSSSFKKSKDLREGKCHDTSPIIVQSSMTGETVQNESPISSDVSSDNETSEKIVSVATAASRSRGSLLSSSSAKSYIKGKSHRNQQTQQQSIGESPCSSLNSHHMEVRSDHEPTAECLPSVHSVLKVVVHQCERLIFDQPKSKPLVVVHAVSCKTGRYILNNKVPVPPQFTGAWVHQAFNSNTVPEWNQEIIFELDADKYLSDIIFLFELLNEPNTNISSLLAWGFLRPISRIGVKHLNKKIQLQLYKVPFRRLFNQPSRPNISDLFGWFNSVQKEKYPATLYVTLVSSKSSNLPAMQEETRFSVASPLRGGRLSGQAFKLPTRRSFTYEASAGALMACYRSDGSSLAIALSNGDILIYQNSTISLHLKGHRGNVYDLHWNTNDRGQGWRLLSCGSDCTARVWNDTNDVVLPHPAYVYCARFGDSDRIVTGCFDQMIRLWELNSLSPQLIGTYLQHAAPINSLCWDSHGRLFSADAIGSICVWNYDHSGLRFERTLNESTDEYQSQTPINCLSFHPSGGRLLVHYRGNKICLLEPKSGRHLVTYTGIYNPRLRLISNISPCGGFVVSGSEDGSVHWFDLERGDLVAVATLPMSRAHPIMTVAFHPSDHTVAVCSLSSECCFTLLEFNKADSHTQGFSIITFPRTVQTAVSPSENGFRKNSLIQRANCTPTLDKLERIFRKLDLVMAWSESHKTSLENEDHV</sequence>
<dbReference type="SMART" id="SM00320">
    <property type="entry name" value="WD40"/>
    <property type="match status" value="7"/>
</dbReference>
<accession>A0A0N8A4X1</accession>
<dbReference type="PANTHER" id="PTHR44499:SF1">
    <property type="entry name" value="JOUBERIN"/>
    <property type="match status" value="1"/>
</dbReference>
<gene>
    <name evidence="2" type="ORF">APZ42_024116</name>
</gene>
<proteinExistence type="predicted"/>
<feature type="compositionally biased region" description="Polar residues" evidence="1">
    <location>
        <begin position="77"/>
        <end position="99"/>
    </location>
</feature>
<dbReference type="EMBL" id="LRGB01001581">
    <property type="protein sequence ID" value="KZS11331.1"/>
    <property type="molecule type" value="Genomic_DNA"/>
</dbReference>
<feature type="compositionally biased region" description="Polar residues" evidence="1">
    <location>
        <begin position="138"/>
        <end position="163"/>
    </location>
</feature>
<dbReference type="InterPro" id="IPR052803">
    <property type="entry name" value="Cilium-Associated_Jouberin"/>
</dbReference>
<dbReference type="PROSITE" id="PS50082">
    <property type="entry name" value="WD_REPEATS_2"/>
    <property type="match status" value="2"/>
</dbReference>
<keyword evidence="3" id="KW-1185">Reference proteome</keyword>
<dbReference type="InterPro" id="IPR019775">
    <property type="entry name" value="WD40_repeat_CS"/>
</dbReference>
<dbReference type="STRING" id="35525.A0A0N8A4X1"/>
<dbReference type="AlphaFoldDB" id="A0A0N8A4X1"/>
<feature type="compositionally biased region" description="Polar residues" evidence="1">
    <location>
        <begin position="200"/>
        <end position="218"/>
    </location>
</feature>
<reference evidence="2 3" key="1">
    <citation type="submission" date="2016-03" db="EMBL/GenBank/DDBJ databases">
        <title>EvidentialGene: Evidence-directed Construction of Genes on Genomes.</title>
        <authorList>
            <person name="Gilbert D.G."/>
            <person name="Choi J.-H."/>
            <person name="Mockaitis K."/>
            <person name="Colbourne J."/>
            <person name="Pfrender M."/>
        </authorList>
    </citation>
    <scope>NUCLEOTIDE SEQUENCE [LARGE SCALE GENOMIC DNA]</scope>
    <source>
        <strain evidence="2 3">Xinb3</strain>
        <tissue evidence="2">Complete organism</tissue>
    </source>
</reference>